<evidence type="ECO:0000256" key="1">
    <source>
        <dbReference type="SAM" id="MobiDB-lite"/>
    </source>
</evidence>
<proteinExistence type="predicted"/>
<organism evidence="2 3">
    <name type="scientific">Trichophyton verrucosum (strain HKI 0517)</name>
    <dbReference type="NCBI Taxonomy" id="663202"/>
    <lineage>
        <taxon>Eukaryota</taxon>
        <taxon>Fungi</taxon>
        <taxon>Dikarya</taxon>
        <taxon>Ascomycota</taxon>
        <taxon>Pezizomycotina</taxon>
        <taxon>Eurotiomycetes</taxon>
        <taxon>Eurotiomycetidae</taxon>
        <taxon>Onygenales</taxon>
        <taxon>Arthrodermataceae</taxon>
        <taxon>Trichophyton</taxon>
    </lineage>
</organism>
<sequence length="572" mass="66172">MDRISLLPPEIRCMIAGECDSRTLRSLSLVSTAFRDPAQRALFRSIDQLFERQADVRALGRPGAINRYRTSWIYLLLRTIFECPRFASYVRHVHISVDESWTPVPFYNNRKENIIRSPKRVVPPEFKELGLKRKNKKPFLLHSSTWNKTWVAALSQGNDEAMLAVALSQFDLLTSIDIAPELFYYSEFIAAMLARLSSPNPKFNHFPMLQHVSLCRRETHHHSGELGLGFKKFSIMRYHNIRTLELSAHDSHMNIMRKDLFNTHPYLTTLRLKFCDLTISTVGEILDHTPALKVFECYLLREYSSNTHQAYNHQSMMLSELNFGQLATDLEKVASTLEELTIGVAWSSVGFYAYEEEPSWFRGIPVYSLRHLEHLSHLQIPVEILMGLRPWTGPLLSQTLPPNVESLVLVDMLPYPYCEDYLENYSAMPIMNQLEIYLAEDPPRKLRKVTVNVYINLEFCFFYSCEQEVRRYIDLDEVRLLGVSLGNRGISLEICFLWTEYDEATPLWKGIWGPGTEIELSDLSLHFAPVSTPEGETESEEEEDSEEAEDDDDGYEGSGEEEEEGRKRRRTE</sequence>
<evidence type="ECO:0008006" key="4">
    <source>
        <dbReference type="Google" id="ProtNLM"/>
    </source>
</evidence>
<keyword evidence="3" id="KW-1185">Reference proteome</keyword>
<accession>D4D4E9</accession>
<dbReference type="SUPFAM" id="SSF81383">
    <property type="entry name" value="F-box domain"/>
    <property type="match status" value="1"/>
</dbReference>
<reference evidence="3" key="1">
    <citation type="journal article" date="2011" name="Genome Biol.">
        <title>Comparative and functional genomics provide insights into the pathogenicity of dermatophytic fungi.</title>
        <authorList>
            <person name="Burmester A."/>
            <person name="Shelest E."/>
            <person name="Gloeckner G."/>
            <person name="Heddergott C."/>
            <person name="Schindler S."/>
            <person name="Staib P."/>
            <person name="Heidel A."/>
            <person name="Felder M."/>
            <person name="Petzold A."/>
            <person name="Szafranski K."/>
            <person name="Feuermann M."/>
            <person name="Pedruzzi I."/>
            <person name="Priebe S."/>
            <person name="Groth M."/>
            <person name="Winkler R."/>
            <person name="Li W."/>
            <person name="Kniemeyer O."/>
            <person name="Schroeckh V."/>
            <person name="Hertweck C."/>
            <person name="Hube B."/>
            <person name="White T.C."/>
            <person name="Platzer M."/>
            <person name="Guthke R."/>
            <person name="Heitman J."/>
            <person name="Woestemeyer J."/>
            <person name="Zipfel P.F."/>
            <person name="Monod M."/>
            <person name="Brakhage A.A."/>
        </authorList>
    </citation>
    <scope>NUCLEOTIDE SEQUENCE [LARGE SCALE GENOMIC DNA]</scope>
    <source>
        <strain evidence="3">HKI 0517</strain>
    </source>
</reference>
<dbReference type="InterPro" id="IPR036047">
    <property type="entry name" value="F-box-like_dom_sf"/>
</dbReference>
<dbReference type="AlphaFoldDB" id="D4D4E9"/>
<feature type="compositionally biased region" description="Acidic residues" evidence="1">
    <location>
        <begin position="535"/>
        <end position="563"/>
    </location>
</feature>
<dbReference type="RefSeq" id="XP_003023914.1">
    <property type="nucleotide sequence ID" value="XM_003023868.1"/>
</dbReference>
<gene>
    <name evidence="2" type="ORF">TRV_01965</name>
</gene>
<dbReference type="Proteomes" id="UP000008383">
    <property type="component" value="Unassembled WGS sequence"/>
</dbReference>
<dbReference type="HOGENOM" id="CLU_483282_0_0_1"/>
<evidence type="ECO:0000313" key="3">
    <source>
        <dbReference type="Proteomes" id="UP000008383"/>
    </source>
</evidence>
<dbReference type="GeneID" id="9582526"/>
<dbReference type="EMBL" id="ACYE01000103">
    <property type="protein sequence ID" value="EFE43296.1"/>
    <property type="molecule type" value="Genomic_DNA"/>
</dbReference>
<evidence type="ECO:0000313" key="2">
    <source>
        <dbReference type="EMBL" id="EFE43296.1"/>
    </source>
</evidence>
<feature type="region of interest" description="Disordered" evidence="1">
    <location>
        <begin position="529"/>
        <end position="572"/>
    </location>
</feature>
<dbReference type="SUPFAM" id="SSF52047">
    <property type="entry name" value="RNI-like"/>
    <property type="match status" value="1"/>
</dbReference>
<dbReference type="OrthoDB" id="4191831at2759"/>
<comment type="caution">
    <text evidence="2">The sequence shown here is derived from an EMBL/GenBank/DDBJ whole genome shotgun (WGS) entry which is preliminary data.</text>
</comment>
<dbReference type="KEGG" id="tve:TRV_01965"/>
<protein>
    <recommendedName>
        <fullName evidence="4">F-box domain-containing protein</fullName>
    </recommendedName>
</protein>
<name>D4D4E9_TRIVH</name>